<protein>
    <submittedName>
        <fullName evidence="1">Uncharacterized protein</fullName>
    </submittedName>
</protein>
<evidence type="ECO:0000313" key="2">
    <source>
        <dbReference type="Proteomes" id="UP000026962"/>
    </source>
</evidence>
<proteinExistence type="predicted"/>
<evidence type="ECO:0000313" key="1">
    <source>
        <dbReference type="EnsemblPlants" id="OPUNC04G15910.1"/>
    </source>
</evidence>
<keyword evidence="2" id="KW-1185">Reference proteome</keyword>
<name>A0A0E0KSL7_ORYPU</name>
<sequence>MKLKSFLSWSSAITLHPPPAAAIKNHVHVQAIHLPWLVVADKEIVSTLSEMHLISNIIYQSRFKVPPIAIDRVSLVIICRAPVNFVKNKYIKNHIFYLVLSETNEKLKTGWFNHFVPK</sequence>
<dbReference type="EnsemblPlants" id="OPUNC04G15910.1">
    <property type="protein sequence ID" value="OPUNC04G15910.1"/>
    <property type="gene ID" value="OPUNC04G15910"/>
</dbReference>
<reference evidence="1" key="2">
    <citation type="submission" date="2018-05" db="EMBL/GenBank/DDBJ databases">
        <title>OpunRS2 (Oryza punctata Reference Sequence Version 2).</title>
        <authorList>
            <person name="Zhang J."/>
            <person name="Kudrna D."/>
            <person name="Lee S."/>
            <person name="Talag J."/>
            <person name="Welchert J."/>
            <person name="Wing R.A."/>
        </authorList>
    </citation>
    <scope>NUCLEOTIDE SEQUENCE [LARGE SCALE GENOMIC DNA]</scope>
</reference>
<reference evidence="1" key="1">
    <citation type="submission" date="2015-04" db="UniProtKB">
        <authorList>
            <consortium name="EnsemblPlants"/>
        </authorList>
    </citation>
    <scope>IDENTIFICATION</scope>
</reference>
<dbReference type="Proteomes" id="UP000026962">
    <property type="component" value="Chromosome 4"/>
</dbReference>
<accession>A0A0E0KSL7</accession>
<dbReference type="HOGENOM" id="CLU_2076918_0_0_1"/>
<dbReference type="AlphaFoldDB" id="A0A0E0KSL7"/>
<dbReference type="Gramene" id="OPUNC04G15910.1">
    <property type="protein sequence ID" value="OPUNC04G15910.1"/>
    <property type="gene ID" value="OPUNC04G15910"/>
</dbReference>
<organism evidence="1">
    <name type="scientific">Oryza punctata</name>
    <name type="common">Red rice</name>
    <dbReference type="NCBI Taxonomy" id="4537"/>
    <lineage>
        <taxon>Eukaryota</taxon>
        <taxon>Viridiplantae</taxon>
        <taxon>Streptophyta</taxon>
        <taxon>Embryophyta</taxon>
        <taxon>Tracheophyta</taxon>
        <taxon>Spermatophyta</taxon>
        <taxon>Magnoliopsida</taxon>
        <taxon>Liliopsida</taxon>
        <taxon>Poales</taxon>
        <taxon>Poaceae</taxon>
        <taxon>BOP clade</taxon>
        <taxon>Oryzoideae</taxon>
        <taxon>Oryzeae</taxon>
        <taxon>Oryzinae</taxon>
        <taxon>Oryza</taxon>
    </lineage>
</organism>